<protein>
    <submittedName>
        <fullName evidence="2">Uncharacterized protein</fullName>
    </submittedName>
</protein>
<accession>A0A4C1XM01</accession>
<name>A0A4C1XM01_EUMVA</name>
<evidence type="ECO:0000313" key="2">
    <source>
        <dbReference type="EMBL" id="GBP64498.1"/>
    </source>
</evidence>
<evidence type="ECO:0000313" key="3">
    <source>
        <dbReference type="Proteomes" id="UP000299102"/>
    </source>
</evidence>
<keyword evidence="3" id="KW-1185">Reference proteome</keyword>
<feature type="region of interest" description="Disordered" evidence="1">
    <location>
        <begin position="44"/>
        <end position="80"/>
    </location>
</feature>
<dbReference type="AlphaFoldDB" id="A0A4C1XM01"/>
<comment type="caution">
    <text evidence="2">The sequence shown here is derived from an EMBL/GenBank/DDBJ whole genome shotgun (WGS) entry which is preliminary data.</text>
</comment>
<organism evidence="2 3">
    <name type="scientific">Eumeta variegata</name>
    <name type="common">Bagworm moth</name>
    <name type="synonym">Eumeta japonica</name>
    <dbReference type="NCBI Taxonomy" id="151549"/>
    <lineage>
        <taxon>Eukaryota</taxon>
        <taxon>Metazoa</taxon>
        <taxon>Ecdysozoa</taxon>
        <taxon>Arthropoda</taxon>
        <taxon>Hexapoda</taxon>
        <taxon>Insecta</taxon>
        <taxon>Pterygota</taxon>
        <taxon>Neoptera</taxon>
        <taxon>Endopterygota</taxon>
        <taxon>Lepidoptera</taxon>
        <taxon>Glossata</taxon>
        <taxon>Ditrysia</taxon>
        <taxon>Tineoidea</taxon>
        <taxon>Psychidae</taxon>
        <taxon>Oiketicinae</taxon>
        <taxon>Eumeta</taxon>
    </lineage>
</organism>
<evidence type="ECO:0000256" key="1">
    <source>
        <dbReference type="SAM" id="MobiDB-lite"/>
    </source>
</evidence>
<reference evidence="2 3" key="1">
    <citation type="journal article" date="2019" name="Commun. Biol.">
        <title>The bagworm genome reveals a unique fibroin gene that provides high tensile strength.</title>
        <authorList>
            <person name="Kono N."/>
            <person name="Nakamura H."/>
            <person name="Ohtoshi R."/>
            <person name="Tomita M."/>
            <person name="Numata K."/>
            <person name="Arakawa K."/>
        </authorList>
    </citation>
    <scope>NUCLEOTIDE SEQUENCE [LARGE SCALE GENOMIC DNA]</scope>
</reference>
<gene>
    <name evidence="2" type="ORF">EVAR_49296_1</name>
</gene>
<proteinExistence type="predicted"/>
<dbReference type="Proteomes" id="UP000299102">
    <property type="component" value="Unassembled WGS sequence"/>
</dbReference>
<sequence>MFTKFSNTRNDEDYVPKAYQRYPVPTPLRPSVCQQTVCVADDISGSDVSYEANSDSDTDTDADSVHSSEMSGSITPRSEGCLMEGFAPLGIDSEIET</sequence>
<dbReference type="EMBL" id="BGZK01000899">
    <property type="protein sequence ID" value="GBP64498.1"/>
    <property type="molecule type" value="Genomic_DNA"/>
</dbReference>